<sequence length="276" mass="31374">MNEIKHGMDPETAREEGRKSVRETLAHTLGFIAQRIDAEGLDSLEDDAVKALCSYRMGDALRVEVEIPKSIRKFFAERKDFSVLKKVLEDTTETMNKIISNPDIFVTGTSDSEEQKIINKQLVTERDQAESLYRVLVWKAVLHHLAPTDIAGFTEFCECIERYDAMLVSRGITRKAASSLLGNRFFLLEKSQSWVEKLSHPEGAKNRPFSEAEPNLESVSNYIVDGNSAEWVEGYAAQNVQFKTDLIEKIHSFIDINEEVSVRASEWLKNQQSLEN</sequence>
<protein>
    <submittedName>
        <fullName evidence="1">Uncharacterized protein</fullName>
    </submittedName>
</protein>
<gene>
    <name evidence="1" type="ORF">A2563_01600</name>
</gene>
<evidence type="ECO:0000313" key="1">
    <source>
        <dbReference type="EMBL" id="OGH93281.1"/>
    </source>
</evidence>
<reference evidence="1 2" key="1">
    <citation type="journal article" date="2016" name="Nat. Commun.">
        <title>Thousands of microbial genomes shed light on interconnected biogeochemical processes in an aquifer system.</title>
        <authorList>
            <person name="Anantharaman K."/>
            <person name="Brown C.T."/>
            <person name="Hug L.A."/>
            <person name="Sharon I."/>
            <person name="Castelle C.J."/>
            <person name="Probst A.J."/>
            <person name="Thomas B.C."/>
            <person name="Singh A."/>
            <person name="Wilkins M.J."/>
            <person name="Karaoz U."/>
            <person name="Brodie E.L."/>
            <person name="Williams K.H."/>
            <person name="Hubbard S.S."/>
            <person name="Banfield J.F."/>
        </authorList>
    </citation>
    <scope>NUCLEOTIDE SEQUENCE [LARGE SCALE GENOMIC DNA]</scope>
</reference>
<organism evidence="1 2">
    <name type="scientific">Candidatus Magasanikbacteria bacterium RIFOXYD1_FULL_40_23</name>
    <dbReference type="NCBI Taxonomy" id="1798705"/>
    <lineage>
        <taxon>Bacteria</taxon>
        <taxon>Candidatus Magasanikiibacteriota</taxon>
    </lineage>
</organism>
<dbReference type="EMBL" id="MFRA01000001">
    <property type="protein sequence ID" value="OGH93281.1"/>
    <property type="molecule type" value="Genomic_DNA"/>
</dbReference>
<comment type="caution">
    <text evidence="1">The sequence shown here is derived from an EMBL/GenBank/DDBJ whole genome shotgun (WGS) entry which is preliminary data.</text>
</comment>
<dbReference type="Proteomes" id="UP000176634">
    <property type="component" value="Unassembled WGS sequence"/>
</dbReference>
<proteinExistence type="predicted"/>
<accession>A0A1F6PAS8</accession>
<dbReference type="AlphaFoldDB" id="A0A1F6PAS8"/>
<name>A0A1F6PAS8_9BACT</name>
<evidence type="ECO:0000313" key="2">
    <source>
        <dbReference type="Proteomes" id="UP000176634"/>
    </source>
</evidence>